<organism evidence="1 2">
    <name type="scientific">Strongylocentrotus purpuratus</name>
    <name type="common">Purple sea urchin</name>
    <dbReference type="NCBI Taxonomy" id="7668"/>
    <lineage>
        <taxon>Eukaryota</taxon>
        <taxon>Metazoa</taxon>
        <taxon>Echinodermata</taxon>
        <taxon>Eleutherozoa</taxon>
        <taxon>Echinozoa</taxon>
        <taxon>Echinoidea</taxon>
        <taxon>Euechinoidea</taxon>
        <taxon>Echinacea</taxon>
        <taxon>Camarodonta</taxon>
        <taxon>Echinidea</taxon>
        <taxon>Strongylocentrotidae</taxon>
        <taxon>Strongylocentrotus</taxon>
    </lineage>
</organism>
<reference evidence="1" key="2">
    <citation type="submission" date="2021-01" db="UniProtKB">
        <authorList>
            <consortium name="EnsemblMetazoa"/>
        </authorList>
    </citation>
    <scope>IDENTIFICATION</scope>
</reference>
<dbReference type="RefSeq" id="XP_030840766.1">
    <property type="nucleotide sequence ID" value="XM_030984906.1"/>
</dbReference>
<dbReference type="GeneID" id="115923693"/>
<dbReference type="AlphaFoldDB" id="A0A7M7NRV1"/>
<accession>A0A7M7NRV1</accession>
<protein>
    <recommendedName>
        <fullName evidence="3">Reverse transcriptase domain-containing protein</fullName>
    </recommendedName>
</protein>
<keyword evidence="2" id="KW-1185">Reference proteome</keyword>
<dbReference type="PANTHER" id="PTHR19446">
    <property type="entry name" value="REVERSE TRANSCRIPTASES"/>
    <property type="match status" value="1"/>
</dbReference>
<reference evidence="2" key="1">
    <citation type="submission" date="2015-02" db="EMBL/GenBank/DDBJ databases">
        <title>Genome sequencing for Strongylocentrotus purpuratus.</title>
        <authorList>
            <person name="Murali S."/>
            <person name="Liu Y."/>
            <person name="Vee V."/>
            <person name="English A."/>
            <person name="Wang M."/>
            <person name="Skinner E."/>
            <person name="Han Y."/>
            <person name="Muzny D.M."/>
            <person name="Worley K.C."/>
            <person name="Gibbs R.A."/>
        </authorList>
    </citation>
    <scope>NUCLEOTIDE SEQUENCE</scope>
</reference>
<dbReference type="OrthoDB" id="425681at2759"/>
<name>A0A7M7NRV1_STRPU</name>
<evidence type="ECO:0000313" key="1">
    <source>
        <dbReference type="EnsemblMetazoa" id="XP_030840766"/>
    </source>
</evidence>
<evidence type="ECO:0008006" key="3">
    <source>
        <dbReference type="Google" id="ProtNLM"/>
    </source>
</evidence>
<dbReference type="Proteomes" id="UP000007110">
    <property type="component" value="Unassembled WGS sequence"/>
</dbReference>
<proteinExistence type="predicted"/>
<sequence length="150" mass="17021">MHLILLIYNYYLSTAHTSQEMKNGLILPFHKGKGKDPRDPRNYRGITLSSSFSKLLELILKPRLEKTLQGNGIPDELQFGFQKNHSWHDGLFYKVDQTNVDPAYTALLRSLYENMKSRVLCSDKTSGAIPILQGVREGGRTLPPAVHCFC</sequence>
<dbReference type="InParanoid" id="A0A7M7NRV1"/>
<evidence type="ECO:0000313" key="2">
    <source>
        <dbReference type="Proteomes" id="UP000007110"/>
    </source>
</evidence>
<dbReference type="EnsemblMetazoa" id="XM_030984906">
    <property type="protein sequence ID" value="XP_030840766"/>
    <property type="gene ID" value="LOC115923693"/>
</dbReference>
<dbReference type="KEGG" id="spu:115923693"/>